<reference evidence="1 2" key="1">
    <citation type="submission" date="2024-03" db="EMBL/GenBank/DDBJ databases">
        <authorList>
            <person name="Martinez-Hernandez J."/>
        </authorList>
    </citation>
    <scope>NUCLEOTIDE SEQUENCE [LARGE SCALE GENOMIC DNA]</scope>
</reference>
<accession>A0AAV1XGJ5</accession>
<dbReference type="EMBL" id="CAXHTB010000014">
    <property type="protein sequence ID" value="CAL0320053.1"/>
    <property type="molecule type" value="Genomic_DNA"/>
</dbReference>
<name>A0AAV1XGJ5_LUPLU</name>
<proteinExistence type="predicted"/>
<dbReference type="AlphaFoldDB" id="A0AAV1XGJ5"/>
<keyword evidence="2" id="KW-1185">Reference proteome</keyword>
<protein>
    <submittedName>
        <fullName evidence="1">Uncharacterized protein</fullName>
    </submittedName>
</protein>
<evidence type="ECO:0000313" key="2">
    <source>
        <dbReference type="Proteomes" id="UP001497480"/>
    </source>
</evidence>
<organism evidence="1 2">
    <name type="scientific">Lupinus luteus</name>
    <name type="common">European yellow lupine</name>
    <dbReference type="NCBI Taxonomy" id="3873"/>
    <lineage>
        <taxon>Eukaryota</taxon>
        <taxon>Viridiplantae</taxon>
        <taxon>Streptophyta</taxon>
        <taxon>Embryophyta</taxon>
        <taxon>Tracheophyta</taxon>
        <taxon>Spermatophyta</taxon>
        <taxon>Magnoliopsida</taxon>
        <taxon>eudicotyledons</taxon>
        <taxon>Gunneridae</taxon>
        <taxon>Pentapetalae</taxon>
        <taxon>rosids</taxon>
        <taxon>fabids</taxon>
        <taxon>Fabales</taxon>
        <taxon>Fabaceae</taxon>
        <taxon>Papilionoideae</taxon>
        <taxon>50 kb inversion clade</taxon>
        <taxon>genistoids sensu lato</taxon>
        <taxon>core genistoids</taxon>
        <taxon>Genisteae</taxon>
        <taxon>Lupinus</taxon>
    </lineage>
</organism>
<evidence type="ECO:0000313" key="1">
    <source>
        <dbReference type="EMBL" id="CAL0320053.1"/>
    </source>
</evidence>
<dbReference type="Proteomes" id="UP001497480">
    <property type="component" value="Unassembled WGS sequence"/>
</dbReference>
<comment type="caution">
    <text evidence="1">The sequence shown here is derived from an EMBL/GenBank/DDBJ whole genome shotgun (WGS) entry which is preliminary data.</text>
</comment>
<gene>
    <name evidence="1" type="ORF">LLUT_LOCUS21113</name>
</gene>
<sequence length="396" mass="43622">MGHVFLHSRGHGPRFCCMDLVAFSHDFPVSWSWSTIFQCRPYHPRLPLKLHSSGNILKSCTRMVNKKSKYTTLINLPQKMVADIKGDENLVENGAIDVGCEAPRVMVDDSRCNLIEVGPYLVGCEVENGSSSYPIIATVRTDGEVADSRNINCPLSVLNNVSAEFQNLEASIDCEANLVVNEGIVNIPEALCVKVIDPRCLRIDVVPVLAAREEVIKSHNPPLFATGPRTVEEDVSVPMLPIEEGASVCRVVDPGGGISKDNLGAIGPKNGRPKKIPKKLKQKQVLKEWNNFCVDLGDIPIFDKWKFLAHGSAENQSSGTSMFSCAETNDIVVGDLSNDDKSGALERWNLGKDIGFYGIGDEDVIVNHLVNLEARDKLCFEESRRRTLDVDDNNLH</sequence>